<reference evidence="3 4" key="2">
    <citation type="journal article" date="2016" name="Int. J. Syst. Evol. Microbiol.">
        <title>Flavisolibacter tropicus sp. nov., isolated from tropical soil.</title>
        <authorList>
            <person name="Lee J.J."/>
            <person name="Kang M.S."/>
            <person name="Kim G.S."/>
            <person name="Lee C.S."/>
            <person name="Lim S."/>
            <person name="Lee J."/>
            <person name="Roh S.H."/>
            <person name="Kang H."/>
            <person name="Ha J.M."/>
            <person name="Bae S."/>
            <person name="Jung H.Y."/>
            <person name="Kim M.K."/>
        </authorList>
    </citation>
    <scope>NUCLEOTIDE SEQUENCE [LARGE SCALE GENOMIC DNA]</scope>
    <source>
        <strain evidence="3 4">LCS9</strain>
    </source>
</reference>
<protein>
    <recommendedName>
        <fullName evidence="2">Phosphodiester glycosidase domain-containing protein</fullName>
    </recommendedName>
</protein>
<dbReference type="AlphaFoldDB" id="A0A172TRV3"/>
<dbReference type="RefSeq" id="WP_066401638.1">
    <property type="nucleotide sequence ID" value="NZ_CP011390.1"/>
</dbReference>
<feature type="chain" id="PRO_5008001034" description="Phosphodiester glycosidase domain-containing protein" evidence="1">
    <location>
        <begin position="20"/>
        <end position="329"/>
    </location>
</feature>
<feature type="domain" description="Phosphodiester glycosidase" evidence="2">
    <location>
        <begin position="189"/>
        <end position="322"/>
    </location>
</feature>
<dbReference type="Pfam" id="PF09992">
    <property type="entry name" value="NAGPA"/>
    <property type="match status" value="1"/>
</dbReference>
<dbReference type="Proteomes" id="UP000077177">
    <property type="component" value="Chromosome"/>
</dbReference>
<evidence type="ECO:0000313" key="4">
    <source>
        <dbReference type="Proteomes" id="UP000077177"/>
    </source>
</evidence>
<evidence type="ECO:0000259" key="2">
    <source>
        <dbReference type="Pfam" id="PF09992"/>
    </source>
</evidence>
<evidence type="ECO:0000256" key="1">
    <source>
        <dbReference type="SAM" id="SignalP"/>
    </source>
</evidence>
<dbReference type="PANTHER" id="PTHR40446:SF2">
    <property type="entry name" value="N-ACETYLGLUCOSAMINE-1-PHOSPHODIESTER ALPHA-N-ACETYLGLUCOSAMINIDASE"/>
    <property type="match status" value="1"/>
</dbReference>
<dbReference type="KEGG" id="fla:SY85_02430"/>
<dbReference type="PANTHER" id="PTHR40446">
    <property type="entry name" value="N-ACETYLGLUCOSAMINE-1-PHOSPHODIESTER ALPHA-N-ACETYLGLUCOSAMINIDASE"/>
    <property type="match status" value="1"/>
</dbReference>
<keyword evidence="4" id="KW-1185">Reference proteome</keyword>
<proteinExistence type="predicted"/>
<name>A0A172TRV3_9BACT</name>
<feature type="signal peptide" evidence="1">
    <location>
        <begin position="1"/>
        <end position="19"/>
    </location>
</feature>
<organism evidence="3 4">
    <name type="scientific">Flavisolibacter tropicus</name>
    <dbReference type="NCBI Taxonomy" id="1492898"/>
    <lineage>
        <taxon>Bacteria</taxon>
        <taxon>Pseudomonadati</taxon>
        <taxon>Bacteroidota</taxon>
        <taxon>Chitinophagia</taxon>
        <taxon>Chitinophagales</taxon>
        <taxon>Chitinophagaceae</taxon>
        <taxon>Flavisolibacter</taxon>
    </lineage>
</organism>
<sequence length="329" mass="36431">MLRYILLASLMGAKGLCYAQLRWTNVDSLFQPLPKSVHVYKTTEQLDGKPNIAYYISADLADKDLVFTVDTTLQRRLTPSQFFEKNGQPLLVVNCTFFSFETNQSLNTVIKDGKLIAHNKSVAGKGKDTLQYHHTLNSVLGISKKRKADIAWVYSDSNSRYALASQFPFRSFKSGNFQLSQSLLGPFLNDTAYNFHQSKLQKWKMKTAVGGGPVLLQNGDVQITNNEERKFSGRAIEDKHPRTAIGYTADQKLILLVVQGRSTGLAEGATLTQEAVMLKDLGCVEAMNLDGGGSSCLLINGKETITPSEKGQQRPVPAVFMIEKKKVAE</sequence>
<reference evidence="4" key="1">
    <citation type="submission" date="2015-01" db="EMBL/GenBank/DDBJ databases">
        <title>Flavisolibacter sp./LCS9/ whole genome sequencing.</title>
        <authorList>
            <person name="Kim M.K."/>
            <person name="Srinivasan S."/>
            <person name="Lee J.-J."/>
        </authorList>
    </citation>
    <scope>NUCLEOTIDE SEQUENCE [LARGE SCALE GENOMIC DNA]</scope>
    <source>
        <strain evidence="4">LCS9</strain>
    </source>
</reference>
<dbReference type="PATRIC" id="fig|1492898.3.peg.530"/>
<evidence type="ECO:0000313" key="3">
    <source>
        <dbReference type="EMBL" id="ANE49527.1"/>
    </source>
</evidence>
<dbReference type="STRING" id="1492898.SY85_02430"/>
<accession>A0A172TRV3</accession>
<dbReference type="InterPro" id="IPR018711">
    <property type="entry name" value="NAGPA"/>
</dbReference>
<gene>
    <name evidence="3" type="ORF">SY85_02430</name>
</gene>
<keyword evidence="1" id="KW-0732">Signal</keyword>
<dbReference type="EMBL" id="CP011390">
    <property type="protein sequence ID" value="ANE49527.1"/>
    <property type="molecule type" value="Genomic_DNA"/>
</dbReference>
<dbReference type="OrthoDB" id="9809781at2"/>